<name>A0AAE3QTH7_9BACT</name>
<proteinExistence type="predicted"/>
<comment type="caution">
    <text evidence="1">The sequence shown here is derived from an EMBL/GenBank/DDBJ whole genome shotgun (WGS) entry which is preliminary data.</text>
</comment>
<gene>
    <name evidence="1" type="ORF">QNI16_32030</name>
</gene>
<organism evidence="1 2">
    <name type="scientific">Xanthocytophaga flava</name>
    <dbReference type="NCBI Taxonomy" id="3048013"/>
    <lineage>
        <taxon>Bacteria</taxon>
        <taxon>Pseudomonadati</taxon>
        <taxon>Bacteroidota</taxon>
        <taxon>Cytophagia</taxon>
        <taxon>Cytophagales</taxon>
        <taxon>Rhodocytophagaceae</taxon>
        <taxon>Xanthocytophaga</taxon>
    </lineage>
</organism>
<dbReference type="AlphaFoldDB" id="A0AAE3QTH7"/>
<dbReference type="Proteomes" id="UP001241110">
    <property type="component" value="Unassembled WGS sequence"/>
</dbReference>
<protein>
    <submittedName>
        <fullName evidence="1">Uncharacterized protein</fullName>
    </submittedName>
</protein>
<dbReference type="EMBL" id="JASJOS010000018">
    <property type="protein sequence ID" value="MDJ1485172.1"/>
    <property type="molecule type" value="Genomic_DNA"/>
</dbReference>
<accession>A0AAE3QTH7</accession>
<sequence length="98" mass="11005">MIKINVKYNGKNYSSEQTGKQIVLDAKKIIVDKVKKHAEDTLLEVTTPLHPMIARENGSFEILLEDRVGEIGVAFESHGFSPELTQQIAEALNKKIKQ</sequence>
<evidence type="ECO:0000313" key="2">
    <source>
        <dbReference type="Proteomes" id="UP001241110"/>
    </source>
</evidence>
<dbReference type="RefSeq" id="WP_313987360.1">
    <property type="nucleotide sequence ID" value="NZ_JASJOS010000018.1"/>
</dbReference>
<reference evidence="1" key="1">
    <citation type="submission" date="2023-05" db="EMBL/GenBank/DDBJ databases">
        <authorList>
            <person name="Zhang X."/>
        </authorList>
    </citation>
    <scope>NUCLEOTIDE SEQUENCE</scope>
    <source>
        <strain evidence="1">YF14B1</strain>
    </source>
</reference>
<evidence type="ECO:0000313" key="1">
    <source>
        <dbReference type="EMBL" id="MDJ1485172.1"/>
    </source>
</evidence>